<feature type="active site" description="Proton acceptor" evidence="2">
    <location>
        <position position="192"/>
    </location>
</feature>
<evidence type="ECO:0000313" key="5">
    <source>
        <dbReference type="EMBL" id="TWI12153.1"/>
    </source>
</evidence>
<dbReference type="AlphaFoldDB" id="V6S3I3"/>
<accession>V6S3I3</accession>
<dbReference type="SUPFAM" id="SSF53383">
    <property type="entry name" value="PLP-dependent transferases"/>
    <property type="match status" value="1"/>
</dbReference>
<keyword evidence="6" id="KW-1185">Reference proteome</keyword>
<dbReference type="GO" id="GO:0008483">
    <property type="term" value="F:transaminase activity"/>
    <property type="evidence" value="ECO:0007669"/>
    <property type="project" value="TreeGrafter"/>
</dbReference>
<proteinExistence type="inferred from homology"/>
<dbReference type="GO" id="GO:0000271">
    <property type="term" value="P:polysaccharide biosynthetic process"/>
    <property type="evidence" value="ECO:0007669"/>
    <property type="project" value="TreeGrafter"/>
</dbReference>
<dbReference type="OrthoDB" id="9810913at2"/>
<evidence type="ECO:0000256" key="3">
    <source>
        <dbReference type="PIRSR" id="PIRSR000390-2"/>
    </source>
</evidence>
<feature type="modified residue" description="N6-(pyridoxal phosphate)lysine" evidence="3">
    <location>
        <position position="192"/>
    </location>
</feature>
<dbReference type="InterPro" id="IPR015424">
    <property type="entry name" value="PyrdxlP-dep_Trfase"/>
</dbReference>
<dbReference type="PANTHER" id="PTHR30244:SF34">
    <property type="entry name" value="DTDP-4-AMINO-4,6-DIDEOXYGALACTOSE TRANSAMINASE"/>
    <property type="match status" value="1"/>
</dbReference>
<dbReference type="Gene3D" id="3.90.1150.10">
    <property type="entry name" value="Aspartate Aminotransferase, domain 1"/>
    <property type="match status" value="1"/>
</dbReference>
<evidence type="ECO:0000256" key="4">
    <source>
        <dbReference type="RuleBase" id="RU004508"/>
    </source>
</evidence>
<sequence>MNKEKIWLSSPHMGGKEQVYIQEAFDTNWIAPLGPNVSGMESDLEDYLAQDVFVGALSSGTAAIHLGLILLGVKSGDEVICQSMTFSASANPILYQGATPVFIDSEPETWNMCPVALEEAITDRIAKGKKPKAIIAVHLYGMPFKVAEIVAIAEKYQIPLLEDSAEALGSSYKGQKCGTFGAIGVLSFNGNKIITTSGGGAIVVKSKELKERAIFFATQSRDNAPHYQHSEIGYNYRMSNICAGIGRGQMEVLDAHVALRRKAHVFYSDYFAGIDGVSVLKEPASDWFSNHWLSAIVIDEKKTGKSREELRLAFEAENIESRPLWKPMHLQPVFEHYPYYGSDVASKLFEDGLCLPSGSNLTDDDYLRLENVLDVFFKSQKI</sequence>
<dbReference type="PIRSF" id="PIRSF000390">
    <property type="entry name" value="PLP_StrS"/>
    <property type="match status" value="1"/>
</dbReference>
<dbReference type="STRING" id="1341154.FCR2A7T_11260"/>
<dbReference type="PANTHER" id="PTHR30244">
    <property type="entry name" value="TRANSAMINASE"/>
    <property type="match status" value="1"/>
</dbReference>
<dbReference type="InterPro" id="IPR015422">
    <property type="entry name" value="PyrdxlP-dep_Trfase_small"/>
</dbReference>
<reference evidence="5 6" key="1">
    <citation type="journal article" date="2015" name="Stand. Genomic Sci.">
        <title>Genomic Encyclopedia of Bacterial and Archaeal Type Strains, Phase III: the genomes of soil and plant-associated and newly described type strains.</title>
        <authorList>
            <person name="Whitman W.B."/>
            <person name="Woyke T."/>
            <person name="Klenk H.P."/>
            <person name="Zhou Y."/>
            <person name="Lilburn T.G."/>
            <person name="Beck B.J."/>
            <person name="De Vos P."/>
            <person name="Vandamme P."/>
            <person name="Eisen J.A."/>
            <person name="Garrity G."/>
            <person name="Hugenholtz P."/>
            <person name="Kyrpides N.C."/>
        </authorList>
    </citation>
    <scope>NUCLEOTIDE SEQUENCE [LARGE SCALE GENOMIC DNA]</scope>
    <source>
        <strain evidence="5 6">CGMCC 1.7270</strain>
    </source>
</reference>
<comment type="caution">
    <text evidence="5">The sequence shown here is derived from an EMBL/GenBank/DDBJ whole genome shotgun (WGS) entry which is preliminary data.</text>
</comment>
<dbReference type="CDD" id="cd00616">
    <property type="entry name" value="AHBA_syn"/>
    <property type="match status" value="1"/>
</dbReference>
<keyword evidence="3 4" id="KW-0663">Pyridoxal phosphate</keyword>
<comment type="similarity">
    <text evidence="1 4">Belongs to the DegT/DnrJ/EryC1 family.</text>
</comment>
<organism evidence="5 6">
    <name type="scientific">Flavobacterium cauense R2A-7</name>
    <dbReference type="NCBI Taxonomy" id="1341154"/>
    <lineage>
        <taxon>Bacteria</taxon>
        <taxon>Pseudomonadati</taxon>
        <taxon>Bacteroidota</taxon>
        <taxon>Flavobacteriia</taxon>
        <taxon>Flavobacteriales</taxon>
        <taxon>Flavobacteriaceae</taxon>
        <taxon>Flavobacterium</taxon>
    </lineage>
</organism>
<name>V6S3I3_9FLAO</name>
<dbReference type="Pfam" id="PF01041">
    <property type="entry name" value="DegT_DnrJ_EryC1"/>
    <property type="match status" value="1"/>
</dbReference>
<dbReference type="InterPro" id="IPR000653">
    <property type="entry name" value="DegT/StrS_aminotransferase"/>
</dbReference>
<dbReference type="RefSeq" id="WP_023570284.1">
    <property type="nucleotide sequence ID" value="NZ_AVBI01000012.1"/>
</dbReference>
<dbReference type="Gene3D" id="3.40.640.10">
    <property type="entry name" value="Type I PLP-dependent aspartate aminotransferase-like (Major domain)"/>
    <property type="match status" value="1"/>
</dbReference>
<dbReference type="EMBL" id="VLKQ01000007">
    <property type="protein sequence ID" value="TWI12153.1"/>
    <property type="molecule type" value="Genomic_DNA"/>
</dbReference>
<evidence type="ECO:0000256" key="2">
    <source>
        <dbReference type="PIRSR" id="PIRSR000390-1"/>
    </source>
</evidence>
<evidence type="ECO:0000313" key="6">
    <source>
        <dbReference type="Proteomes" id="UP000319848"/>
    </source>
</evidence>
<protein>
    <submittedName>
        <fullName evidence="5">dTDP-4-amino-4,6-dideoxygalactose transaminase</fullName>
    </submittedName>
</protein>
<gene>
    <name evidence="5" type="ORF">IP98_01727</name>
</gene>
<evidence type="ECO:0000256" key="1">
    <source>
        <dbReference type="ARBA" id="ARBA00037999"/>
    </source>
</evidence>
<dbReference type="GO" id="GO:0030170">
    <property type="term" value="F:pyridoxal phosphate binding"/>
    <property type="evidence" value="ECO:0007669"/>
    <property type="project" value="TreeGrafter"/>
</dbReference>
<dbReference type="InterPro" id="IPR015421">
    <property type="entry name" value="PyrdxlP-dep_Trfase_major"/>
</dbReference>
<dbReference type="Proteomes" id="UP000319848">
    <property type="component" value="Unassembled WGS sequence"/>
</dbReference>